<dbReference type="Gene3D" id="3.40.50.720">
    <property type="entry name" value="NAD(P)-binding Rossmann-like Domain"/>
    <property type="match status" value="2"/>
</dbReference>
<dbReference type="PANTHER" id="PTHR43026">
    <property type="entry name" value="2-HYDROXYACID DEHYDROGENASE HOMOLOG 1-RELATED"/>
    <property type="match status" value="1"/>
</dbReference>
<dbReference type="OrthoDB" id="1522997at2"/>
<evidence type="ECO:0000256" key="3">
    <source>
        <dbReference type="ARBA" id="ARBA00023027"/>
    </source>
</evidence>
<feature type="domain" description="D-isomer specific 2-hydroxyacid dehydrogenase catalytic" evidence="5">
    <location>
        <begin position="13"/>
        <end position="309"/>
    </location>
</feature>
<gene>
    <name evidence="7" type="ORF">FA046_08415</name>
</gene>
<dbReference type="Proteomes" id="UP000308181">
    <property type="component" value="Unassembled WGS sequence"/>
</dbReference>
<dbReference type="GO" id="GO:0008720">
    <property type="term" value="F:D-lactate dehydrogenase (NAD+) activity"/>
    <property type="evidence" value="ECO:0007669"/>
    <property type="project" value="TreeGrafter"/>
</dbReference>
<keyword evidence="8" id="KW-1185">Reference proteome</keyword>
<dbReference type="AlphaFoldDB" id="A0A4U1C0R7"/>
<evidence type="ECO:0000313" key="7">
    <source>
        <dbReference type="EMBL" id="TKB99122.1"/>
    </source>
</evidence>
<reference evidence="7 8" key="1">
    <citation type="submission" date="2019-04" db="EMBL/GenBank/DDBJ databases">
        <title>Pedobacter sp. AR-3-17 sp. nov., isolated from Arctic soil.</title>
        <authorList>
            <person name="Dahal R.H."/>
            <person name="Kim D.-U."/>
        </authorList>
    </citation>
    <scope>NUCLEOTIDE SEQUENCE [LARGE SCALE GENOMIC DNA]</scope>
    <source>
        <strain evidence="7 8">AR-3-17</strain>
    </source>
</reference>
<dbReference type="RefSeq" id="WP_136825933.1">
    <property type="nucleotide sequence ID" value="NZ_SWBP01000002.1"/>
</dbReference>
<dbReference type="SUPFAM" id="SSF52283">
    <property type="entry name" value="Formate/glycerate dehydrogenase catalytic domain-like"/>
    <property type="match status" value="1"/>
</dbReference>
<evidence type="ECO:0000259" key="6">
    <source>
        <dbReference type="Pfam" id="PF02826"/>
    </source>
</evidence>
<dbReference type="GO" id="GO:0051287">
    <property type="term" value="F:NAD binding"/>
    <property type="evidence" value="ECO:0007669"/>
    <property type="project" value="InterPro"/>
</dbReference>
<evidence type="ECO:0000313" key="8">
    <source>
        <dbReference type="Proteomes" id="UP000308181"/>
    </source>
</evidence>
<accession>A0A4U1C0R7</accession>
<dbReference type="EMBL" id="SWBP01000002">
    <property type="protein sequence ID" value="TKB99122.1"/>
    <property type="molecule type" value="Genomic_DNA"/>
</dbReference>
<dbReference type="PANTHER" id="PTHR43026:SF1">
    <property type="entry name" value="2-HYDROXYACID DEHYDROGENASE HOMOLOG 1-RELATED"/>
    <property type="match status" value="1"/>
</dbReference>
<dbReference type="Pfam" id="PF02826">
    <property type="entry name" value="2-Hacid_dh_C"/>
    <property type="match status" value="1"/>
</dbReference>
<dbReference type="InterPro" id="IPR006139">
    <property type="entry name" value="D-isomer_2_OHA_DH_cat_dom"/>
</dbReference>
<evidence type="ECO:0000259" key="5">
    <source>
        <dbReference type="Pfam" id="PF00389"/>
    </source>
</evidence>
<sequence>MKVVEYSTRPFEKESLAKANHKKHDITLISNSLSEETTFYAQGKDAVIVSVRDTVSAPVINKLASYGVKYITTRSYSTAHIDTVAAKAAHIKIAHLPENYLYGIVEHALSLVIALNTKFILSPDSLKISDNSPEKNIFESVVGIIGMGDFGQVTANVFESFGYKVIYHDIQNSSSISLDQLYATADIISLHIPLNEQTKHIINSDSLAKMKDGVMLINTSKGDLVQLTDVLAALNKGKLGFLGMDVYDREFPKAQDKYDAETLKNPVLQELMVHPHALIIPYQEFLTSEILQEIAEETIHNLDQWQVNKCLGKACSCAKDCKVENVAPVNSQEKKL</sequence>
<organism evidence="7 8">
    <name type="scientific">Pedobacter cryophilus</name>
    <dbReference type="NCBI Taxonomy" id="2571271"/>
    <lineage>
        <taxon>Bacteria</taxon>
        <taxon>Pseudomonadati</taxon>
        <taxon>Bacteroidota</taxon>
        <taxon>Sphingobacteriia</taxon>
        <taxon>Sphingobacteriales</taxon>
        <taxon>Sphingobacteriaceae</taxon>
        <taxon>Pedobacter</taxon>
    </lineage>
</organism>
<feature type="domain" description="D-isomer specific 2-hydroxyacid dehydrogenase NAD-binding" evidence="6">
    <location>
        <begin position="131"/>
        <end position="257"/>
    </location>
</feature>
<evidence type="ECO:0000256" key="1">
    <source>
        <dbReference type="ARBA" id="ARBA00005854"/>
    </source>
</evidence>
<dbReference type="SUPFAM" id="SSF51735">
    <property type="entry name" value="NAD(P)-binding Rossmann-fold domains"/>
    <property type="match status" value="1"/>
</dbReference>
<evidence type="ECO:0000256" key="2">
    <source>
        <dbReference type="ARBA" id="ARBA00023002"/>
    </source>
</evidence>
<comment type="similarity">
    <text evidence="1 4">Belongs to the D-isomer specific 2-hydroxyacid dehydrogenase family.</text>
</comment>
<proteinExistence type="inferred from homology"/>
<dbReference type="InterPro" id="IPR036291">
    <property type="entry name" value="NAD(P)-bd_dom_sf"/>
</dbReference>
<protein>
    <submittedName>
        <fullName evidence="7">2-hydroxyacid dehydrogenase</fullName>
    </submittedName>
</protein>
<name>A0A4U1C0R7_9SPHI</name>
<dbReference type="Pfam" id="PF00389">
    <property type="entry name" value="2-Hacid_dh"/>
    <property type="match status" value="1"/>
</dbReference>
<comment type="caution">
    <text evidence="7">The sequence shown here is derived from an EMBL/GenBank/DDBJ whole genome shotgun (WGS) entry which is preliminary data.</text>
</comment>
<dbReference type="InterPro" id="IPR006140">
    <property type="entry name" value="D-isomer_DH_NAD-bd"/>
</dbReference>
<dbReference type="InterPro" id="IPR058205">
    <property type="entry name" value="D-LDH-like"/>
</dbReference>
<keyword evidence="3" id="KW-0520">NAD</keyword>
<evidence type="ECO:0000256" key="4">
    <source>
        <dbReference type="RuleBase" id="RU003719"/>
    </source>
</evidence>
<keyword evidence="2 4" id="KW-0560">Oxidoreductase</keyword>
<dbReference type="InterPro" id="IPR029753">
    <property type="entry name" value="D-isomer_DH_CS"/>
</dbReference>
<dbReference type="PROSITE" id="PS00670">
    <property type="entry name" value="D_2_HYDROXYACID_DH_2"/>
    <property type="match status" value="1"/>
</dbReference>